<keyword evidence="4" id="KW-1185">Reference proteome</keyword>
<dbReference type="GO" id="GO:0016874">
    <property type="term" value="F:ligase activity"/>
    <property type="evidence" value="ECO:0007669"/>
    <property type="project" value="UniProtKB-KW"/>
</dbReference>
<accession>A0A8J1JPT0</accession>
<dbReference type="OrthoDB" id="202825at2759"/>
<evidence type="ECO:0000256" key="3">
    <source>
        <dbReference type="ARBA" id="ARBA00022840"/>
    </source>
</evidence>
<evidence type="ECO:0000313" key="5">
    <source>
        <dbReference type="RefSeq" id="XP_031758621.1"/>
    </source>
</evidence>
<dbReference type="GO" id="GO:0005524">
    <property type="term" value="F:ATP binding"/>
    <property type="evidence" value="ECO:0007669"/>
    <property type="project" value="UniProtKB-KW"/>
</dbReference>
<dbReference type="KEGG" id="xtr:116410999"/>
<protein>
    <submittedName>
        <fullName evidence="5">Tubulin monoglycylase TTLL3-like</fullName>
    </submittedName>
</protein>
<dbReference type="GeneID" id="116410999"/>
<dbReference type="AlphaFoldDB" id="A0A8J1JPT0"/>
<evidence type="ECO:0000313" key="6">
    <source>
        <dbReference type="Xenbase" id="XB-GENE-29096775"/>
    </source>
</evidence>
<dbReference type="Proteomes" id="UP000008143">
    <property type="component" value="Chromosome 5"/>
</dbReference>
<dbReference type="PANTHER" id="PTHR45870">
    <property type="entry name" value="TUBULIN MONOGLYCYLASE TTLL3"/>
    <property type="match status" value="1"/>
</dbReference>
<evidence type="ECO:0000256" key="1">
    <source>
        <dbReference type="ARBA" id="ARBA00022598"/>
    </source>
</evidence>
<dbReference type="PANTHER" id="PTHR45870:SF9">
    <property type="entry name" value="TUBULIN MONOGLYCYLASE TTLL3-LIKE"/>
    <property type="match status" value="1"/>
</dbReference>
<name>A0A8J1JPT0_XENTR</name>
<dbReference type="Xenbase" id="XB-GENE-29096775">
    <property type="gene designation" value="LOC116410999"/>
</dbReference>
<gene>
    <name evidence="5 6" type="primary">LOC116410999</name>
</gene>
<dbReference type="AGR" id="Xenbase:XB-GENE-29096775"/>
<keyword evidence="3" id="KW-0067">ATP-binding</keyword>
<keyword evidence="1" id="KW-0436">Ligase</keyword>
<evidence type="ECO:0000313" key="4">
    <source>
        <dbReference type="Proteomes" id="UP000008143"/>
    </source>
</evidence>
<evidence type="ECO:0000256" key="2">
    <source>
        <dbReference type="ARBA" id="ARBA00022741"/>
    </source>
</evidence>
<dbReference type="RefSeq" id="XP_031758621.1">
    <property type="nucleotide sequence ID" value="XM_031902761.1"/>
</dbReference>
<reference evidence="5" key="1">
    <citation type="submission" date="2025-08" db="UniProtKB">
        <authorList>
            <consortium name="RefSeq"/>
        </authorList>
    </citation>
    <scope>IDENTIFICATION</scope>
    <source>
        <strain evidence="5">Nigerian</strain>
        <tissue evidence="5">Liver and blood</tissue>
    </source>
</reference>
<proteinExistence type="predicted"/>
<keyword evidence="2" id="KW-0547">Nucleotide-binding</keyword>
<dbReference type="InterPro" id="IPR051437">
    <property type="entry name" value="TTLL_monoglycylase"/>
</dbReference>
<sequence>MPKNLHLDNDTRKGAGQEGFNFKAKLLCNVKPNLLWIPKSETLDYSTLSQDQIINHFQSSKCFTTKAGLCTLVEDVHWFTDVDPNSFIPRCYRLREIYDREKFIDDFRQTAARGILKRVSNSDPKWLAEKTTDKGSVHTDIILKSIEICETYLNQLEHNDIDQERSKPKPPRYWEEFLSDYYRVIE</sequence>
<organism evidence="4 5">
    <name type="scientific">Xenopus tropicalis</name>
    <name type="common">Western clawed frog</name>
    <name type="synonym">Silurana tropicalis</name>
    <dbReference type="NCBI Taxonomy" id="8364"/>
    <lineage>
        <taxon>Eukaryota</taxon>
        <taxon>Metazoa</taxon>
        <taxon>Chordata</taxon>
        <taxon>Craniata</taxon>
        <taxon>Vertebrata</taxon>
        <taxon>Euteleostomi</taxon>
        <taxon>Amphibia</taxon>
        <taxon>Batrachia</taxon>
        <taxon>Anura</taxon>
        <taxon>Pipoidea</taxon>
        <taxon>Pipidae</taxon>
        <taxon>Xenopodinae</taxon>
        <taxon>Xenopus</taxon>
        <taxon>Silurana</taxon>
    </lineage>
</organism>